<evidence type="ECO:0000313" key="7">
    <source>
        <dbReference type="Proteomes" id="UP001457282"/>
    </source>
</evidence>
<dbReference type="InterPro" id="IPR004140">
    <property type="entry name" value="Exo70"/>
</dbReference>
<dbReference type="PANTHER" id="PTHR12542:SF38">
    <property type="entry name" value="EXOCYST SUBUNIT EXO70 FAMILY PROTEIN"/>
    <property type="match status" value="1"/>
</dbReference>
<accession>A0AAW1W7C0</accession>
<feature type="region of interest" description="Disordered" evidence="4">
    <location>
        <begin position="143"/>
        <end position="170"/>
    </location>
</feature>
<evidence type="ECO:0000256" key="3">
    <source>
        <dbReference type="RuleBase" id="RU365026"/>
    </source>
</evidence>
<evidence type="ECO:0000259" key="5">
    <source>
        <dbReference type="Pfam" id="PF03081"/>
    </source>
</evidence>
<keyword evidence="3" id="KW-0268">Exocytosis</keyword>
<dbReference type="GO" id="GO:0015031">
    <property type="term" value="P:protein transport"/>
    <property type="evidence" value="ECO:0007669"/>
    <property type="project" value="UniProtKB-KW"/>
</dbReference>
<dbReference type="InterPro" id="IPR046364">
    <property type="entry name" value="Exo70_C"/>
</dbReference>
<dbReference type="AlphaFoldDB" id="A0AAW1W7C0"/>
<dbReference type="GO" id="GO:0000145">
    <property type="term" value="C:exocyst"/>
    <property type="evidence" value="ECO:0007669"/>
    <property type="project" value="InterPro"/>
</dbReference>
<dbReference type="GO" id="GO:0006887">
    <property type="term" value="P:exocytosis"/>
    <property type="evidence" value="ECO:0007669"/>
    <property type="project" value="UniProtKB-KW"/>
</dbReference>
<gene>
    <name evidence="6" type="ORF">M0R45_029292</name>
</gene>
<evidence type="ECO:0000256" key="4">
    <source>
        <dbReference type="SAM" id="MobiDB-lite"/>
    </source>
</evidence>
<sequence>MPTKGMRSLFFHSKAPSFSFSSHSSPTRSSISFPTPRHSGSASSNFSETMVDEIMENAAVLIMKWNPESSEFGNLTSLFYESKKEAHQFIKCVNDLQRVMHFLVSDDPTSEKLVHGQSLMQIAMKRLQKEFYQILSMNRAHLDPESVSTRSRSSRTSVRSSSSDDDIIDDGDDVDFAGESISEVEQVSSMAMTDLRSIAECMISSGYAKECVHIYNMIRKSIIDEAMYKLGVERITSSQINKMDREILELKIKSWLNAVKVSMTTLFNGEKILCDTVFAVSRTIRESCFAHIAREAATLLFGFPQLLVAKSKKNYPEENIFRLLDVYTAISECWQEIDSTFSYESTATVRSEALNSLMRLTESVQSMLSDFESNIQKDSSKSPVVAGGGVHPLTLRVMNYLSLLGDYSNMLADLFIDWTPPSKLSLPKSYLNSPNSTDSSVPAISLRMARLILVLVCKLDDRAKQYKDASLSYLFLANNFQHVISKARTSNLQYLLGEEWIAKQEAKVRQFAAKYEQLAWSNVLSSLPEKSSVEISSQEARLIFRNFNFSLEEAYRKQKLNMVPDAKLRDEIMASVTRKLVTVYKEFYDAHRVLVGSMRNVALYVRFTPEDVRHYLSDLY</sequence>
<dbReference type="Pfam" id="PF03081">
    <property type="entry name" value="Exo70_C"/>
    <property type="match status" value="1"/>
</dbReference>
<feature type="compositionally biased region" description="Low complexity" evidence="4">
    <location>
        <begin position="17"/>
        <end position="37"/>
    </location>
</feature>
<evidence type="ECO:0000313" key="6">
    <source>
        <dbReference type="EMBL" id="KAK9920746.1"/>
    </source>
</evidence>
<comment type="similarity">
    <text evidence="1 3">Belongs to the EXO70 family.</text>
</comment>
<feature type="compositionally biased region" description="Low complexity" evidence="4">
    <location>
        <begin position="146"/>
        <end position="161"/>
    </location>
</feature>
<proteinExistence type="inferred from homology"/>
<organism evidence="6 7">
    <name type="scientific">Rubus argutus</name>
    <name type="common">Southern blackberry</name>
    <dbReference type="NCBI Taxonomy" id="59490"/>
    <lineage>
        <taxon>Eukaryota</taxon>
        <taxon>Viridiplantae</taxon>
        <taxon>Streptophyta</taxon>
        <taxon>Embryophyta</taxon>
        <taxon>Tracheophyta</taxon>
        <taxon>Spermatophyta</taxon>
        <taxon>Magnoliopsida</taxon>
        <taxon>eudicotyledons</taxon>
        <taxon>Gunneridae</taxon>
        <taxon>Pentapetalae</taxon>
        <taxon>rosids</taxon>
        <taxon>fabids</taxon>
        <taxon>Rosales</taxon>
        <taxon>Rosaceae</taxon>
        <taxon>Rosoideae</taxon>
        <taxon>Rosoideae incertae sedis</taxon>
        <taxon>Rubus</taxon>
    </lineage>
</organism>
<dbReference type="SUPFAM" id="SSF74788">
    <property type="entry name" value="Cullin repeat-like"/>
    <property type="match status" value="1"/>
</dbReference>
<evidence type="ECO:0000256" key="2">
    <source>
        <dbReference type="ARBA" id="ARBA00022448"/>
    </source>
</evidence>
<dbReference type="GO" id="GO:0005546">
    <property type="term" value="F:phosphatidylinositol-4,5-bisphosphate binding"/>
    <property type="evidence" value="ECO:0007669"/>
    <property type="project" value="InterPro"/>
</dbReference>
<dbReference type="Proteomes" id="UP001457282">
    <property type="component" value="Unassembled WGS sequence"/>
</dbReference>
<protein>
    <recommendedName>
        <fullName evidence="3">Exocyst subunit Exo70 family protein</fullName>
    </recommendedName>
</protein>
<feature type="region of interest" description="Disordered" evidence="4">
    <location>
        <begin position="17"/>
        <end position="45"/>
    </location>
</feature>
<keyword evidence="2 3" id="KW-0813">Transport</keyword>
<evidence type="ECO:0000256" key="1">
    <source>
        <dbReference type="ARBA" id="ARBA00006756"/>
    </source>
</evidence>
<dbReference type="InterPro" id="IPR016159">
    <property type="entry name" value="Cullin_repeat-like_dom_sf"/>
</dbReference>
<comment type="caution">
    <text evidence="6">The sequence shown here is derived from an EMBL/GenBank/DDBJ whole genome shotgun (WGS) entry which is preliminary data.</text>
</comment>
<feature type="domain" description="Exocyst complex subunit Exo70 C-terminal" evidence="5">
    <location>
        <begin position="253"/>
        <end position="618"/>
    </location>
</feature>
<dbReference type="Pfam" id="PF20669">
    <property type="entry name" value="Exo70_N"/>
    <property type="match status" value="1"/>
</dbReference>
<dbReference type="Gene3D" id="1.20.1280.170">
    <property type="entry name" value="Exocyst complex component Exo70"/>
    <property type="match status" value="1"/>
</dbReference>
<reference evidence="6 7" key="1">
    <citation type="journal article" date="2023" name="G3 (Bethesda)">
        <title>A chromosome-length genome assembly and annotation of blackberry (Rubus argutus, cv. 'Hillquist').</title>
        <authorList>
            <person name="Bruna T."/>
            <person name="Aryal R."/>
            <person name="Dudchenko O."/>
            <person name="Sargent D.J."/>
            <person name="Mead D."/>
            <person name="Buti M."/>
            <person name="Cavallini A."/>
            <person name="Hytonen T."/>
            <person name="Andres J."/>
            <person name="Pham M."/>
            <person name="Weisz D."/>
            <person name="Mascagni F."/>
            <person name="Usai G."/>
            <person name="Natali L."/>
            <person name="Bassil N."/>
            <person name="Fernandez G.E."/>
            <person name="Lomsadze A."/>
            <person name="Armour M."/>
            <person name="Olukolu B."/>
            <person name="Poorten T."/>
            <person name="Britton C."/>
            <person name="Davik J."/>
            <person name="Ashrafi H."/>
            <person name="Aiden E.L."/>
            <person name="Borodovsky M."/>
            <person name="Worthington M."/>
        </authorList>
    </citation>
    <scope>NUCLEOTIDE SEQUENCE [LARGE SCALE GENOMIC DNA]</scope>
    <source>
        <strain evidence="6">PI 553951</strain>
    </source>
</reference>
<dbReference type="EMBL" id="JBEDUW010000006">
    <property type="protein sequence ID" value="KAK9920746.1"/>
    <property type="molecule type" value="Genomic_DNA"/>
</dbReference>
<dbReference type="PANTHER" id="PTHR12542">
    <property type="entry name" value="EXOCYST COMPLEX PROTEIN EXO70"/>
    <property type="match status" value="1"/>
</dbReference>
<keyword evidence="7" id="KW-1185">Reference proteome</keyword>
<comment type="function">
    <text evidence="3">Component of the exocyst complex.</text>
</comment>
<keyword evidence="3" id="KW-0653">Protein transport</keyword>
<name>A0AAW1W7C0_RUBAR</name>